<organism evidence="5 6">
    <name type="scientific">Acidicapsa dinghuensis</name>
    <dbReference type="NCBI Taxonomy" id="2218256"/>
    <lineage>
        <taxon>Bacteria</taxon>
        <taxon>Pseudomonadati</taxon>
        <taxon>Acidobacteriota</taxon>
        <taxon>Terriglobia</taxon>
        <taxon>Terriglobales</taxon>
        <taxon>Acidobacteriaceae</taxon>
        <taxon>Acidicapsa</taxon>
    </lineage>
</organism>
<sequence length="577" mass="65181">MQFRLPFAPLVLTGNSNDPRCSHGVKQQLRFRSLRTALAIVLLTAPICLLAQSRTLHISKHYLNIPIANSSEMHVFQIQVDGVQKREFPAQLAEQSPDYWIFIDVSQFKGQTITLSGPSSQAALNRIYQSDKIEGANTLYKERDRPQFHFTVKRGWNNDVNGPIFYRGQYHLFWQAFPFGNNWDTGFMYWGHAVSKDLVHWRELAPALMLDHLGSPWSGSSFVDHNNVGGWGKDALVLFYTAFDRHTKKQVQCIAYSTDNGVTFTRYTGNPVLDTNREVGSNDTRDPHVFWYEPTHHWVMVLFEKDGLSIFTSNDLKQWTRKSHFKGLYECPDLFELPVDGDPHRTKWILHGGSVNYYIGSFDGESFTPESPELHYAEGKNLHGDDALYAAQSFAEMPDGRRIQMAWGRIKFEGMPFTQMMLFPTEFKLVTTQDGLRMRATPIAEIEKLHRTTKTLSSLTLTDANRALNEAGSNPLDVSLNVALATNDALSIRYNGNPIATIQSEELQSGSGSIEILIDKGVAEIFVDQGARYLVRELSTGTCAHGLELAAGSDTTQINRLQISEMKSMWAGQEKGR</sequence>
<evidence type="ECO:0000259" key="4">
    <source>
        <dbReference type="Pfam" id="PF00251"/>
    </source>
</evidence>
<keyword evidence="3" id="KW-0326">Glycosidase</keyword>
<dbReference type="Pfam" id="PF00251">
    <property type="entry name" value="Glyco_hydro_32N"/>
    <property type="match status" value="1"/>
</dbReference>
<evidence type="ECO:0000313" key="6">
    <source>
        <dbReference type="Proteomes" id="UP001596091"/>
    </source>
</evidence>
<dbReference type="SUPFAM" id="SSF75005">
    <property type="entry name" value="Arabinanase/levansucrase/invertase"/>
    <property type="match status" value="1"/>
</dbReference>
<dbReference type="GO" id="GO:0016787">
    <property type="term" value="F:hydrolase activity"/>
    <property type="evidence" value="ECO:0007669"/>
    <property type="project" value="UniProtKB-KW"/>
</dbReference>
<protein>
    <submittedName>
        <fullName evidence="5">Glycoside hydrolase family 32 protein</fullName>
    </submittedName>
</protein>
<dbReference type="EMBL" id="JBHSPH010000002">
    <property type="protein sequence ID" value="MFC5861599.1"/>
    <property type="molecule type" value="Genomic_DNA"/>
</dbReference>
<dbReference type="Gene3D" id="2.115.10.20">
    <property type="entry name" value="Glycosyl hydrolase domain, family 43"/>
    <property type="match status" value="1"/>
</dbReference>
<dbReference type="InterPro" id="IPR013148">
    <property type="entry name" value="Glyco_hydro_32_N"/>
</dbReference>
<keyword evidence="2 5" id="KW-0378">Hydrolase</keyword>
<dbReference type="InterPro" id="IPR023296">
    <property type="entry name" value="Glyco_hydro_beta-prop_sf"/>
</dbReference>
<comment type="similarity">
    <text evidence="1">Belongs to the glycosyl hydrolase 32 family.</text>
</comment>
<evidence type="ECO:0000256" key="2">
    <source>
        <dbReference type="ARBA" id="ARBA00022801"/>
    </source>
</evidence>
<gene>
    <name evidence="5" type="ORF">ACFPT7_04795</name>
</gene>
<evidence type="ECO:0000256" key="1">
    <source>
        <dbReference type="ARBA" id="ARBA00009902"/>
    </source>
</evidence>
<dbReference type="PANTHER" id="PTHR42800:SF1">
    <property type="entry name" value="EXOINULINASE INUD (AFU_ORTHOLOGUE AFUA_5G00480)"/>
    <property type="match status" value="1"/>
</dbReference>
<evidence type="ECO:0000256" key="3">
    <source>
        <dbReference type="ARBA" id="ARBA00023295"/>
    </source>
</evidence>
<dbReference type="SMART" id="SM00640">
    <property type="entry name" value="Glyco_32"/>
    <property type="match status" value="1"/>
</dbReference>
<dbReference type="Gene3D" id="2.60.120.560">
    <property type="entry name" value="Exo-inulinase, domain 1"/>
    <property type="match status" value="1"/>
</dbReference>
<name>A0ABW1EC90_9BACT</name>
<keyword evidence="6" id="KW-1185">Reference proteome</keyword>
<dbReference type="InterPro" id="IPR001362">
    <property type="entry name" value="Glyco_hydro_32"/>
</dbReference>
<dbReference type="RefSeq" id="WP_263336969.1">
    <property type="nucleotide sequence ID" value="NZ_JAGSYH010000004.1"/>
</dbReference>
<dbReference type="InterPro" id="IPR013320">
    <property type="entry name" value="ConA-like_dom_sf"/>
</dbReference>
<dbReference type="CDD" id="cd18622">
    <property type="entry name" value="GH32_Inu-like"/>
    <property type="match status" value="1"/>
</dbReference>
<evidence type="ECO:0000313" key="5">
    <source>
        <dbReference type="EMBL" id="MFC5861599.1"/>
    </source>
</evidence>
<reference evidence="6" key="1">
    <citation type="journal article" date="2019" name="Int. J. Syst. Evol. Microbiol.">
        <title>The Global Catalogue of Microorganisms (GCM) 10K type strain sequencing project: providing services to taxonomists for standard genome sequencing and annotation.</title>
        <authorList>
            <consortium name="The Broad Institute Genomics Platform"/>
            <consortium name="The Broad Institute Genome Sequencing Center for Infectious Disease"/>
            <person name="Wu L."/>
            <person name="Ma J."/>
        </authorList>
    </citation>
    <scope>NUCLEOTIDE SEQUENCE [LARGE SCALE GENOMIC DNA]</scope>
    <source>
        <strain evidence="6">JCM 4087</strain>
    </source>
</reference>
<dbReference type="Proteomes" id="UP001596091">
    <property type="component" value="Unassembled WGS sequence"/>
</dbReference>
<dbReference type="PANTHER" id="PTHR42800">
    <property type="entry name" value="EXOINULINASE INUD (AFU_ORTHOLOGUE AFUA_5G00480)"/>
    <property type="match status" value="1"/>
</dbReference>
<dbReference type="SUPFAM" id="SSF49899">
    <property type="entry name" value="Concanavalin A-like lectins/glucanases"/>
    <property type="match status" value="1"/>
</dbReference>
<proteinExistence type="inferred from homology"/>
<accession>A0ABW1EC90</accession>
<comment type="caution">
    <text evidence="5">The sequence shown here is derived from an EMBL/GenBank/DDBJ whole genome shotgun (WGS) entry which is preliminary data.</text>
</comment>
<feature type="domain" description="Glycosyl hydrolase family 32 N-terminal" evidence="4">
    <location>
        <begin position="149"/>
        <end position="434"/>
    </location>
</feature>